<organism evidence="2 3">
    <name type="scientific">candidate division TA06 bacterium</name>
    <dbReference type="NCBI Taxonomy" id="2250710"/>
    <lineage>
        <taxon>Bacteria</taxon>
        <taxon>Bacteria division TA06</taxon>
    </lineage>
</organism>
<comment type="caution">
    <text evidence="2">The sequence shown here is derived from an EMBL/GenBank/DDBJ whole genome shotgun (WGS) entry which is preliminary data.</text>
</comment>
<dbReference type="Pfam" id="PF03050">
    <property type="entry name" value="DDE_Tnp_IS66"/>
    <property type="match status" value="1"/>
</dbReference>
<dbReference type="AlphaFoldDB" id="A0A660SBR4"/>
<dbReference type="EMBL" id="QNBD01000301">
    <property type="protein sequence ID" value="RKX68244.1"/>
    <property type="molecule type" value="Genomic_DNA"/>
</dbReference>
<dbReference type="PANTHER" id="PTHR33678">
    <property type="entry name" value="BLL1576 PROTEIN"/>
    <property type="match status" value="1"/>
</dbReference>
<dbReference type="PANTHER" id="PTHR33678:SF1">
    <property type="entry name" value="BLL1576 PROTEIN"/>
    <property type="match status" value="1"/>
</dbReference>
<protein>
    <recommendedName>
        <fullName evidence="1">Transposase IS66 central domain-containing protein</fullName>
    </recommendedName>
</protein>
<evidence type="ECO:0000259" key="1">
    <source>
        <dbReference type="Pfam" id="PF03050"/>
    </source>
</evidence>
<feature type="domain" description="Transposase IS66 central" evidence="1">
    <location>
        <begin position="6"/>
        <end position="53"/>
    </location>
</feature>
<gene>
    <name evidence="2" type="ORF">DRP43_06000</name>
</gene>
<name>A0A660SBR4_UNCT6</name>
<proteinExistence type="predicted"/>
<dbReference type="InterPro" id="IPR052344">
    <property type="entry name" value="Transposase-related"/>
</dbReference>
<dbReference type="Proteomes" id="UP000271125">
    <property type="component" value="Unassembled WGS sequence"/>
</dbReference>
<dbReference type="InterPro" id="IPR004291">
    <property type="entry name" value="Transposase_IS66_central"/>
</dbReference>
<accession>A0A660SBR4</accession>
<reference evidence="2 3" key="1">
    <citation type="submission" date="2018-06" db="EMBL/GenBank/DDBJ databases">
        <title>Extensive metabolic versatility and redundancy in microbially diverse, dynamic hydrothermal sediments.</title>
        <authorList>
            <person name="Dombrowski N."/>
            <person name="Teske A."/>
            <person name="Baker B.J."/>
        </authorList>
    </citation>
    <scope>NUCLEOTIDE SEQUENCE [LARGE SCALE GENOMIC DNA]</scope>
    <source>
        <strain evidence="2">B10_G13</strain>
    </source>
</reference>
<evidence type="ECO:0000313" key="3">
    <source>
        <dbReference type="Proteomes" id="UP000271125"/>
    </source>
</evidence>
<sequence length="111" mass="12644">MIEQPLRKRKNQVFNFLFYPDVPYDNNGSERAIRNLKVKQKVSGGFRSDRGAEIFAILRSVVDTIIKKGGNPSESIRFAINVATRKNEFSPNTDFVSFDFLTSAKVRKQGD</sequence>
<evidence type="ECO:0000313" key="2">
    <source>
        <dbReference type="EMBL" id="RKX68244.1"/>
    </source>
</evidence>